<gene>
    <name evidence="1" type="ORF">PINE0816_LOCUS21690</name>
</gene>
<proteinExistence type="predicted"/>
<accession>A0A7S0GM01</accession>
<reference evidence="1" key="1">
    <citation type="submission" date="2021-01" db="EMBL/GenBank/DDBJ databases">
        <authorList>
            <person name="Corre E."/>
            <person name="Pelletier E."/>
            <person name="Niang G."/>
            <person name="Scheremetjew M."/>
            <person name="Finn R."/>
            <person name="Kale V."/>
            <person name="Holt S."/>
            <person name="Cochrane G."/>
            <person name="Meng A."/>
            <person name="Brown T."/>
            <person name="Cohen L."/>
        </authorList>
    </citation>
    <scope>NUCLEOTIDE SEQUENCE</scope>
    <source>
        <strain evidence="1">CCAP1064/1</strain>
    </source>
</reference>
<organism evidence="1">
    <name type="scientific">Proboscia inermis</name>
    <dbReference type="NCBI Taxonomy" id="420281"/>
    <lineage>
        <taxon>Eukaryota</taxon>
        <taxon>Sar</taxon>
        <taxon>Stramenopiles</taxon>
        <taxon>Ochrophyta</taxon>
        <taxon>Bacillariophyta</taxon>
        <taxon>Coscinodiscophyceae</taxon>
        <taxon>Rhizosoleniophycidae</taxon>
        <taxon>Rhizosoleniales</taxon>
        <taxon>Rhizosoleniaceae</taxon>
        <taxon>Proboscia</taxon>
    </lineage>
</organism>
<dbReference type="AlphaFoldDB" id="A0A7S0GM01"/>
<dbReference type="EMBL" id="HBEL01046611">
    <property type="protein sequence ID" value="CAD8425530.1"/>
    <property type="molecule type" value="Transcribed_RNA"/>
</dbReference>
<protein>
    <submittedName>
        <fullName evidence="1">Uncharacterized protein</fullName>
    </submittedName>
</protein>
<evidence type="ECO:0000313" key="1">
    <source>
        <dbReference type="EMBL" id="CAD8425530.1"/>
    </source>
</evidence>
<name>A0A7S0GM01_9STRA</name>
<sequence length="340" mass="37737">MKIPGSPVTLKWLAAAAKVAHNLKRVVKLKNAEKRAIALSVARATLSVAKASSLGLLPGKTDECVEARFAMLSILRHAGGQAIMRFVEEEQLSPLEVKVLEEMYRIGSTHGDRWCMYKLYPWLFTLVKSVVANDDLDFHVDARGEGVLQTYPEIQARQPNTLEVLNGVLIKAPDIGQCNQHGDELYAGAENVNAITYEINITADKRRYNVGLGCYVGRDLKTRFCFHPGMDGGHFRIEGLREGHGWNNDIGFTPPDWEELQNEICGRRGTKFTIRLSFDGIHSVTLRHPTDPSAVPYTKAFEAPGLWCASEDVSPSFGIYAGDIEGGGHVYYEKFSVKVE</sequence>